<keyword evidence="3 8" id="KW-0378">Hydrolase</keyword>
<dbReference type="InterPro" id="IPR008928">
    <property type="entry name" value="6-hairpin_glycosidase_sf"/>
</dbReference>
<protein>
    <recommendedName>
        <fullName evidence="2">alpha-L-rhamnosidase</fullName>
        <ecNumber evidence="2">3.2.1.40</ecNumber>
    </recommendedName>
</protein>
<dbReference type="SUPFAM" id="SSF48208">
    <property type="entry name" value="Six-hairpin glycosidases"/>
    <property type="match status" value="1"/>
</dbReference>
<dbReference type="Pfam" id="PF08531">
    <property type="entry name" value="Bac_rhamnosid_N"/>
    <property type="match status" value="1"/>
</dbReference>
<dbReference type="InterPro" id="IPR013783">
    <property type="entry name" value="Ig-like_fold"/>
</dbReference>
<dbReference type="PANTHER" id="PTHR33307:SF6">
    <property type="entry name" value="ALPHA-RHAMNOSIDASE (EUROFUNG)-RELATED"/>
    <property type="match status" value="1"/>
</dbReference>
<dbReference type="InterPro" id="IPR013737">
    <property type="entry name" value="Bac_rhamnosid_N"/>
</dbReference>
<name>A0ABT0HRP2_9BACT</name>
<evidence type="ECO:0000259" key="5">
    <source>
        <dbReference type="Pfam" id="PF08531"/>
    </source>
</evidence>
<dbReference type="InterPro" id="IPR008979">
    <property type="entry name" value="Galactose-bd-like_sf"/>
</dbReference>
<dbReference type="SUPFAM" id="SSF49785">
    <property type="entry name" value="Galactose-binding domain-like"/>
    <property type="match status" value="1"/>
</dbReference>
<dbReference type="Pfam" id="PF17390">
    <property type="entry name" value="Bac_rhamnosid_C"/>
    <property type="match status" value="1"/>
</dbReference>
<evidence type="ECO:0000256" key="2">
    <source>
        <dbReference type="ARBA" id="ARBA00012652"/>
    </source>
</evidence>
<evidence type="ECO:0000259" key="4">
    <source>
        <dbReference type="Pfam" id="PF05592"/>
    </source>
</evidence>
<feature type="domain" description="Alpha-L-rhamnosidase C-terminal" evidence="7">
    <location>
        <begin position="805"/>
        <end position="881"/>
    </location>
</feature>
<keyword evidence="9" id="KW-1185">Reference proteome</keyword>
<dbReference type="EMBL" id="JALPRF010000005">
    <property type="protein sequence ID" value="MCK8494850.1"/>
    <property type="molecule type" value="Genomic_DNA"/>
</dbReference>
<proteinExistence type="predicted"/>
<dbReference type="PIRSF" id="PIRSF010631">
    <property type="entry name" value="A-rhamnsds"/>
    <property type="match status" value="1"/>
</dbReference>
<feature type="domain" description="Bacterial alpha-L-rhamnosidase N-terminal" evidence="5">
    <location>
        <begin position="179"/>
        <end position="351"/>
    </location>
</feature>
<dbReference type="Pfam" id="PF17389">
    <property type="entry name" value="Bac_rhamnosid6H"/>
    <property type="match status" value="1"/>
</dbReference>
<dbReference type="InterPro" id="IPR035396">
    <property type="entry name" value="Bac_rhamnosid6H"/>
</dbReference>
<evidence type="ECO:0000256" key="1">
    <source>
        <dbReference type="ARBA" id="ARBA00001445"/>
    </source>
</evidence>
<organism evidence="8 9">
    <name type="scientific">Spirosoma liriopis</name>
    <dbReference type="NCBI Taxonomy" id="2937440"/>
    <lineage>
        <taxon>Bacteria</taxon>
        <taxon>Pseudomonadati</taxon>
        <taxon>Bacteroidota</taxon>
        <taxon>Cytophagia</taxon>
        <taxon>Cytophagales</taxon>
        <taxon>Cytophagaceae</taxon>
        <taxon>Spirosoma</taxon>
    </lineage>
</organism>
<dbReference type="Proteomes" id="UP001202180">
    <property type="component" value="Unassembled WGS sequence"/>
</dbReference>
<feature type="domain" description="Alpha-L-rhamnosidase concanavalin-like" evidence="4">
    <location>
        <begin position="359"/>
        <end position="470"/>
    </location>
</feature>
<dbReference type="InterPro" id="IPR016007">
    <property type="entry name" value="Alpha_rhamnosid"/>
</dbReference>
<accession>A0ABT0HRP2</accession>
<dbReference type="InterPro" id="IPR008902">
    <property type="entry name" value="Rhamnosid_concanavalin"/>
</dbReference>
<comment type="caution">
    <text evidence="8">The sequence shown here is derived from an EMBL/GenBank/DDBJ whole genome shotgun (WGS) entry which is preliminary data.</text>
</comment>
<dbReference type="GO" id="GO:0016787">
    <property type="term" value="F:hydrolase activity"/>
    <property type="evidence" value="ECO:0007669"/>
    <property type="project" value="UniProtKB-KW"/>
</dbReference>
<comment type="catalytic activity">
    <reaction evidence="1">
        <text>Hydrolysis of terminal non-reducing alpha-L-rhamnose residues in alpha-L-rhamnosides.</text>
        <dbReference type="EC" id="3.2.1.40"/>
    </reaction>
</comment>
<sequence>MSALNLTAIFLKPAFQIARISICILLMATTAYGQTAGKPVHLKCEHLVNPLGIDANKPRLTWRLDDSRRGAAQSAYQLTVGTDSIAVSQGQANEWTSGKLTSGQQLVRYAGKPLRPFTKYYWRVEAWDQDGVKLVTSSVASFETGMMDKKNWQGSWISDSRDINLKPAPYFRRSFQAAKKIKSARAYIAVAGLYELYINGQKVGNHRLDPMYTRFDRRTLYVTHDVTSLLQSGKNAIGVLLGNGWYNHQSTAVWYFHEAPWRGRPTFCLDLRLTYDDGSVETITSGKDWKTALSPLLFNSIYTAEHYDARLEQPGWNTANFDDRNWKDVIYRATPSETIVAQALQPIRNVERIPTKTFKKLNDTTYVFDLGRNIAGVSHIRAQGSAGTVLRLKHGERLYPNGHVDQSNIDVHYRPVGTSDPFQTDLFTLSGKGDESFMPFFNYKGFQYVEVTSNKAVELTAASLTGYFMHSDVPPIGQLKSSNPTIDKIWWATNNAYLSNLFGYPTDCPQREKNGWTGDAHIAIETGLYNFDGITVYEKWLADHRDEQQPNGVLPAIIPTGGWGYEWANGPDWTSTIAIIPWNAYLFYGDSTLLADCYDNIKRYVDHINEQSPSGLTEWGLGDWVPVKSKSPVELTSSTYYYTDVSILAKTAKLLGKEADYAYYSALADKIKSAINAKYLNRQTAQYGTGLQTELSIPLYWGLVPEELKSKVAANLARRVEADNFHLDVGLLGTKAILNALSENGYADVAYKIASQETFPSWGWWIVNGATTLYENWPIDAKSDISMNHIMFGEIGAWLFKGIGGIKPDPQRPGFKHILLKPHYVTGLNHFDATYESPYGTIRSSWKRVGKGIAYTVVVPPNSTATVDIPVASGQRVFESKKPFTQASQRGQNATSSTYTLQSGTYQFDIE</sequence>
<dbReference type="Pfam" id="PF05592">
    <property type="entry name" value="Bac_rhamnosid"/>
    <property type="match status" value="1"/>
</dbReference>
<dbReference type="InterPro" id="IPR035398">
    <property type="entry name" value="Bac_rhamnosid_C"/>
</dbReference>
<dbReference type="Gene3D" id="2.60.420.10">
    <property type="entry name" value="Maltose phosphorylase, domain 3"/>
    <property type="match status" value="1"/>
</dbReference>
<dbReference type="InterPro" id="IPR012341">
    <property type="entry name" value="6hp_glycosidase-like_sf"/>
</dbReference>
<evidence type="ECO:0000259" key="6">
    <source>
        <dbReference type="Pfam" id="PF17389"/>
    </source>
</evidence>
<gene>
    <name evidence="8" type="ORF">M0L20_23475</name>
</gene>
<evidence type="ECO:0000256" key="3">
    <source>
        <dbReference type="ARBA" id="ARBA00022801"/>
    </source>
</evidence>
<dbReference type="RefSeq" id="WP_248479453.1">
    <property type="nucleotide sequence ID" value="NZ_JALPRF010000005.1"/>
</dbReference>
<evidence type="ECO:0000313" key="8">
    <source>
        <dbReference type="EMBL" id="MCK8494850.1"/>
    </source>
</evidence>
<dbReference type="PANTHER" id="PTHR33307">
    <property type="entry name" value="ALPHA-RHAMNOSIDASE (EUROFUNG)"/>
    <property type="match status" value="1"/>
</dbReference>
<evidence type="ECO:0000313" key="9">
    <source>
        <dbReference type="Proteomes" id="UP001202180"/>
    </source>
</evidence>
<reference evidence="8 9" key="1">
    <citation type="submission" date="2022-04" db="EMBL/GenBank/DDBJ databases">
        <title>Spirosoma sp. strain RP8 genome sequencing and assembly.</title>
        <authorList>
            <person name="Jung Y."/>
        </authorList>
    </citation>
    <scope>NUCLEOTIDE SEQUENCE [LARGE SCALE GENOMIC DNA]</scope>
    <source>
        <strain evidence="8 9">RP8</strain>
    </source>
</reference>
<dbReference type="EC" id="3.2.1.40" evidence="2"/>
<evidence type="ECO:0000259" key="7">
    <source>
        <dbReference type="Pfam" id="PF17390"/>
    </source>
</evidence>
<dbReference type="Pfam" id="PF25788">
    <property type="entry name" value="Ig_Rha78A_N"/>
    <property type="match status" value="1"/>
</dbReference>
<feature type="domain" description="Alpha-L-rhamnosidase six-hairpin glycosidase" evidence="6">
    <location>
        <begin position="476"/>
        <end position="802"/>
    </location>
</feature>
<dbReference type="Gene3D" id="2.60.120.260">
    <property type="entry name" value="Galactose-binding domain-like"/>
    <property type="match status" value="2"/>
</dbReference>
<dbReference type="Gene3D" id="2.60.40.10">
    <property type="entry name" value="Immunoglobulins"/>
    <property type="match status" value="1"/>
</dbReference>
<dbReference type="Gene3D" id="1.50.10.10">
    <property type="match status" value="1"/>
</dbReference>